<dbReference type="Proteomes" id="UP000630887">
    <property type="component" value="Unassembled WGS sequence"/>
</dbReference>
<name>A0A8J3P910_9ACTN</name>
<evidence type="ECO:0000313" key="1">
    <source>
        <dbReference type="EMBL" id="GIG08282.1"/>
    </source>
</evidence>
<organism evidence="1 2">
    <name type="scientific">Catellatospora coxensis</name>
    <dbReference type="NCBI Taxonomy" id="310354"/>
    <lineage>
        <taxon>Bacteria</taxon>
        <taxon>Bacillati</taxon>
        <taxon>Actinomycetota</taxon>
        <taxon>Actinomycetes</taxon>
        <taxon>Micromonosporales</taxon>
        <taxon>Micromonosporaceae</taxon>
        <taxon>Catellatospora</taxon>
    </lineage>
</organism>
<dbReference type="AlphaFoldDB" id="A0A8J3P910"/>
<keyword evidence="2" id="KW-1185">Reference proteome</keyword>
<proteinExistence type="predicted"/>
<dbReference type="RefSeq" id="WP_203694596.1">
    <property type="nucleotide sequence ID" value="NZ_BAAALC010000002.1"/>
</dbReference>
<gene>
    <name evidence="1" type="ORF">Cco03nite_49820</name>
</gene>
<evidence type="ECO:0000313" key="2">
    <source>
        <dbReference type="Proteomes" id="UP000630887"/>
    </source>
</evidence>
<sequence>MPLAEDAVRVGLACGPDRDGRWRGWYDIRVRAGELWTLGLHPDQPSARVTGPSPPAWWHAAAEHRAGWRGPRRRGNV</sequence>
<protein>
    <submittedName>
        <fullName evidence="1">Uncharacterized protein</fullName>
    </submittedName>
</protein>
<accession>A0A8J3P910</accession>
<dbReference type="EMBL" id="BONI01000045">
    <property type="protein sequence ID" value="GIG08282.1"/>
    <property type="molecule type" value="Genomic_DNA"/>
</dbReference>
<reference evidence="1 2" key="1">
    <citation type="submission" date="2021-01" db="EMBL/GenBank/DDBJ databases">
        <title>Whole genome shotgun sequence of Catellatospora coxensis NBRC 107359.</title>
        <authorList>
            <person name="Komaki H."/>
            <person name="Tamura T."/>
        </authorList>
    </citation>
    <scope>NUCLEOTIDE SEQUENCE [LARGE SCALE GENOMIC DNA]</scope>
    <source>
        <strain evidence="1 2">NBRC 107359</strain>
    </source>
</reference>
<comment type="caution">
    <text evidence="1">The sequence shown here is derived from an EMBL/GenBank/DDBJ whole genome shotgun (WGS) entry which is preliminary data.</text>
</comment>